<feature type="transmembrane region" description="Helical" evidence="10">
    <location>
        <begin position="194"/>
        <end position="211"/>
    </location>
</feature>
<comment type="function">
    <text evidence="10">Catalyzes the transfer of an acyl group from acyl-phosphate (acyl-PO(4)) to glycerol-3-phosphate (G3P) to form lysophosphatidic acid (LPA). This enzyme utilizes acyl-phosphate as fatty acyl donor, but not acyl-CoA or acyl-ACP.</text>
</comment>
<feature type="transmembrane region" description="Helical" evidence="10">
    <location>
        <begin position="162"/>
        <end position="182"/>
    </location>
</feature>
<dbReference type="AlphaFoldDB" id="A0A928KX24"/>
<sequence>MENLQSIILAIVLTALVAYLLGSVNSSILITRMFGQKTDIRQMGSGNAGATNVLRSVGRLPAALTFIFDFLKCVLAVLAGRAIFGYFFQIPAISPMVIEQTGAYIAGIVCILGHIYPLYFGFRGGKGVVTSIAMIMIIDWRVSLIVWAAFFLAVFCSKMISLGSICGAVTYPFATFFLTFFYDFRSSATVPLSYVMVATVSSFIIGCIVIIKHRGNIKRILDGTEKKVSLRSRKAPPQ</sequence>
<evidence type="ECO:0000313" key="12">
    <source>
        <dbReference type="Proteomes" id="UP000754750"/>
    </source>
</evidence>
<dbReference type="PANTHER" id="PTHR30309">
    <property type="entry name" value="INNER MEMBRANE PROTEIN YGIH"/>
    <property type="match status" value="1"/>
</dbReference>
<feature type="transmembrane region" description="Helical" evidence="10">
    <location>
        <begin position="101"/>
        <end position="120"/>
    </location>
</feature>
<evidence type="ECO:0000256" key="8">
    <source>
        <dbReference type="ARBA" id="ARBA00023209"/>
    </source>
</evidence>
<dbReference type="SMART" id="SM01207">
    <property type="entry name" value="G3P_acyltransf"/>
    <property type="match status" value="1"/>
</dbReference>
<feature type="transmembrane region" description="Helical" evidence="10">
    <location>
        <begin position="132"/>
        <end position="155"/>
    </location>
</feature>
<name>A0A928KX24_9FIRM</name>
<organism evidence="11 12">
    <name type="scientific">Faecalispora sporosphaeroides</name>
    <dbReference type="NCBI Taxonomy" id="1549"/>
    <lineage>
        <taxon>Bacteria</taxon>
        <taxon>Bacillati</taxon>
        <taxon>Bacillota</taxon>
        <taxon>Clostridia</taxon>
        <taxon>Eubacteriales</taxon>
        <taxon>Oscillospiraceae</taxon>
        <taxon>Faecalispora</taxon>
    </lineage>
</organism>
<keyword evidence="11" id="KW-0012">Acyltransferase</keyword>
<evidence type="ECO:0000256" key="6">
    <source>
        <dbReference type="ARBA" id="ARBA00023098"/>
    </source>
</evidence>
<gene>
    <name evidence="10 11" type="primary">plsY</name>
    <name evidence="11" type="ORF">E7512_05250</name>
</gene>
<dbReference type="PANTHER" id="PTHR30309:SF0">
    <property type="entry name" value="GLYCEROL-3-PHOSPHATE ACYLTRANSFERASE-RELATED"/>
    <property type="match status" value="1"/>
</dbReference>
<comment type="subunit">
    <text evidence="10">Probably interacts with PlsX.</text>
</comment>
<comment type="similarity">
    <text evidence="10">Belongs to the PlsY family.</text>
</comment>
<comment type="caution">
    <text evidence="11">The sequence shown here is derived from an EMBL/GenBank/DDBJ whole genome shotgun (WGS) entry which is preliminary data.</text>
</comment>
<keyword evidence="5 10" id="KW-1133">Transmembrane helix</keyword>
<dbReference type="Proteomes" id="UP000754750">
    <property type="component" value="Unassembled WGS sequence"/>
</dbReference>
<keyword evidence="1 10" id="KW-1003">Cell membrane</keyword>
<comment type="pathway">
    <text evidence="10">Lipid metabolism; phospholipid metabolism.</text>
</comment>
<keyword evidence="2 10" id="KW-0444">Lipid biosynthesis</keyword>
<keyword evidence="9 10" id="KW-1208">Phospholipid metabolism</keyword>
<evidence type="ECO:0000256" key="2">
    <source>
        <dbReference type="ARBA" id="ARBA00022516"/>
    </source>
</evidence>
<dbReference type="Pfam" id="PF02660">
    <property type="entry name" value="G3P_acyltransf"/>
    <property type="match status" value="1"/>
</dbReference>
<dbReference type="InterPro" id="IPR003811">
    <property type="entry name" value="G3P_acylTferase_PlsY"/>
</dbReference>
<dbReference type="NCBIfam" id="TIGR00023">
    <property type="entry name" value="glycerol-3-phosphate 1-O-acyltransferase PlsY"/>
    <property type="match status" value="1"/>
</dbReference>
<comment type="subcellular location">
    <subcellularLocation>
        <location evidence="10">Cell membrane</location>
        <topology evidence="10">Multi-pass membrane protein</topology>
    </subcellularLocation>
</comment>
<evidence type="ECO:0000313" key="11">
    <source>
        <dbReference type="EMBL" id="MBE6832977.1"/>
    </source>
</evidence>
<dbReference type="GO" id="GO:0043772">
    <property type="term" value="F:acyl-phosphate glycerol-3-phosphate acyltransferase activity"/>
    <property type="evidence" value="ECO:0007669"/>
    <property type="project" value="UniProtKB-UniRule"/>
</dbReference>
<dbReference type="HAMAP" id="MF_01043">
    <property type="entry name" value="PlsY"/>
    <property type="match status" value="1"/>
</dbReference>
<keyword evidence="8 10" id="KW-0594">Phospholipid biosynthesis</keyword>
<dbReference type="RefSeq" id="WP_020071787.1">
    <property type="nucleotide sequence ID" value="NZ_JBKWRC010000001.1"/>
</dbReference>
<dbReference type="EC" id="2.3.1.275" evidence="10"/>
<evidence type="ECO:0000256" key="1">
    <source>
        <dbReference type="ARBA" id="ARBA00022475"/>
    </source>
</evidence>
<feature type="transmembrane region" description="Helical" evidence="10">
    <location>
        <begin position="62"/>
        <end position="89"/>
    </location>
</feature>
<dbReference type="EMBL" id="SVNY01000002">
    <property type="protein sequence ID" value="MBE6832977.1"/>
    <property type="molecule type" value="Genomic_DNA"/>
</dbReference>
<evidence type="ECO:0000256" key="7">
    <source>
        <dbReference type="ARBA" id="ARBA00023136"/>
    </source>
</evidence>
<evidence type="ECO:0000256" key="9">
    <source>
        <dbReference type="ARBA" id="ARBA00023264"/>
    </source>
</evidence>
<evidence type="ECO:0000256" key="10">
    <source>
        <dbReference type="HAMAP-Rule" id="MF_01043"/>
    </source>
</evidence>
<keyword evidence="7 10" id="KW-0472">Membrane</keyword>
<keyword evidence="3 10" id="KW-0808">Transferase</keyword>
<accession>A0A928KX24</accession>
<dbReference type="GO" id="GO:0008654">
    <property type="term" value="P:phospholipid biosynthetic process"/>
    <property type="evidence" value="ECO:0007669"/>
    <property type="project" value="UniProtKB-UniRule"/>
</dbReference>
<comment type="catalytic activity">
    <reaction evidence="10">
        <text>an acyl phosphate + sn-glycerol 3-phosphate = a 1-acyl-sn-glycero-3-phosphate + phosphate</text>
        <dbReference type="Rhea" id="RHEA:34075"/>
        <dbReference type="ChEBI" id="CHEBI:43474"/>
        <dbReference type="ChEBI" id="CHEBI:57597"/>
        <dbReference type="ChEBI" id="CHEBI:57970"/>
        <dbReference type="ChEBI" id="CHEBI:59918"/>
        <dbReference type="EC" id="2.3.1.275"/>
    </reaction>
</comment>
<feature type="transmembrane region" description="Helical" evidence="10">
    <location>
        <begin position="7"/>
        <end position="30"/>
    </location>
</feature>
<keyword evidence="4 10" id="KW-0812">Transmembrane</keyword>
<dbReference type="GO" id="GO:0005886">
    <property type="term" value="C:plasma membrane"/>
    <property type="evidence" value="ECO:0007669"/>
    <property type="project" value="UniProtKB-SubCell"/>
</dbReference>
<reference evidence="11" key="1">
    <citation type="submission" date="2019-04" db="EMBL/GenBank/DDBJ databases">
        <title>Evolution of Biomass-Degrading Anaerobic Consortia Revealed by Metagenomics.</title>
        <authorList>
            <person name="Peng X."/>
        </authorList>
    </citation>
    <scope>NUCLEOTIDE SEQUENCE</scope>
    <source>
        <strain evidence="11">SIG551</strain>
    </source>
</reference>
<protein>
    <recommendedName>
        <fullName evidence="10">Glycerol-3-phosphate acyltransferase</fullName>
    </recommendedName>
    <alternativeName>
        <fullName evidence="10">Acyl-PO4 G3P acyltransferase</fullName>
    </alternativeName>
    <alternativeName>
        <fullName evidence="10">Acyl-phosphate--glycerol-3-phosphate acyltransferase</fullName>
    </alternativeName>
    <alternativeName>
        <fullName evidence="10">G3P acyltransferase</fullName>
        <shortName evidence="10">GPAT</shortName>
        <ecNumber evidence="10">2.3.1.275</ecNumber>
    </alternativeName>
    <alternativeName>
        <fullName evidence="10">Lysophosphatidic acid synthase</fullName>
        <shortName evidence="10">LPA synthase</shortName>
    </alternativeName>
</protein>
<evidence type="ECO:0000256" key="3">
    <source>
        <dbReference type="ARBA" id="ARBA00022679"/>
    </source>
</evidence>
<keyword evidence="6 10" id="KW-0443">Lipid metabolism</keyword>
<evidence type="ECO:0000256" key="4">
    <source>
        <dbReference type="ARBA" id="ARBA00022692"/>
    </source>
</evidence>
<proteinExistence type="inferred from homology"/>
<evidence type="ECO:0000256" key="5">
    <source>
        <dbReference type="ARBA" id="ARBA00022989"/>
    </source>
</evidence>